<keyword evidence="7" id="KW-0464">Manganese</keyword>
<organism evidence="9 10">
    <name type="scientific">Jannaschia rubra</name>
    <dbReference type="NCBI Taxonomy" id="282197"/>
    <lineage>
        <taxon>Bacteria</taxon>
        <taxon>Pseudomonadati</taxon>
        <taxon>Pseudomonadota</taxon>
        <taxon>Alphaproteobacteria</taxon>
        <taxon>Rhodobacterales</taxon>
        <taxon>Roseobacteraceae</taxon>
        <taxon>Jannaschia</taxon>
    </lineage>
</organism>
<dbReference type="InterPro" id="IPR000059">
    <property type="entry name" value="NUDIX_hydrolase_NudL_CS"/>
</dbReference>
<comment type="cofactor">
    <cofactor evidence="2">
        <name>Mg(2+)</name>
        <dbReference type="ChEBI" id="CHEBI:18420"/>
    </cofactor>
</comment>
<evidence type="ECO:0000313" key="10">
    <source>
        <dbReference type="Proteomes" id="UP000048908"/>
    </source>
</evidence>
<dbReference type="InterPro" id="IPR020084">
    <property type="entry name" value="NUDIX_hydrolase_CS"/>
</dbReference>
<evidence type="ECO:0000259" key="8">
    <source>
        <dbReference type="PROSITE" id="PS51462"/>
    </source>
</evidence>
<protein>
    <submittedName>
        <fullName evidence="9">Putative NUDIX hydrolase</fullName>
    </submittedName>
</protein>
<proteinExistence type="inferred from homology"/>
<dbReference type="InterPro" id="IPR000086">
    <property type="entry name" value="NUDIX_hydrolase_dom"/>
</dbReference>
<dbReference type="PANTHER" id="PTHR12992:SF11">
    <property type="entry name" value="MITOCHONDRIAL COENZYME A DIPHOSPHATASE NUDT8"/>
    <property type="match status" value="1"/>
</dbReference>
<dbReference type="GO" id="GO:0010945">
    <property type="term" value="F:coenzyme A diphosphatase activity"/>
    <property type="evidence" value="ECO:0007669"/>
    <property type="project" value="InterPro"/>
</dbReference>
<keyword evidence="10" id="KW-1185">Reference proteome</keyword>
<dbReference type="PROSITE" id="PS51462">
    <property type="entry name" value="NUDIX"/>
    <property type="match status" value="1"/>
</dbReference>
<dbReference type="PROSITE" id="PS00893">
    <property type="entry name" value="NUDIX_BOX"/>
    <property type="match status" value="1"/>
</dbReference>
<dbReference type="Gene3D" id="3.90.79.10">
    <property type="entry name" value="Nucleoside Triphosphate Pyrophosphohydrolase"/>
    <property type="match status" value="1"/>
</dbReference>
<reference evidence="9 10" key="1">
    <citation type="submission" date="2015-07" db="EMBL/GenBank/DDBJ databases">
        <authorList>
            <person name="Noorani M."/>
        </authorList>
    </citation>
    <scope>NUCLEOTIDE SEQUENCE [LARGE SCALE GENOMIC DNA]</scope>
    <source>
        <strain evidence="9 10">CECT 5088</strain>
    </source>
</reference>
<dbReference type="GO" id="GO:0000287">
    <property type="term" value="F:magnesium ion binding"/>
    <property type="evidence" value="ECO:0007669"/>
    <property type="project" value="InterPro"/>
</dbReference>
<evidence type="ECO:0000256" key="4">
    <source>
        <dbReference type="ARBA" id="ARBA00022723"/>
    </source>
</evidence>
<evidence type="ECO:0000256" key="7">
    <source>
        <dbReference type="ARBA" id="ARBA00023211"/>
    </source>
</evidence>
<sequence>MSPPMDVDAVEAALARPGRPSSDFDLNPDVILPGRRLLRDAAVLVPLVDAPDGLRLMLTKRSSALRHHPGQVAFPGGKQEAGETPADAALREASEEVGLPSAAARILGRLPSHETVTGFTVTPVLAHVAPFDPVPEPGEVAEVFTVPLHHVLDPANYVVERRQWRGEWRRFYIVPYGPWYIWGATARILRGLADRMDADHG</sequence>
<keyword evidence="5 9" id="KW-0378">Hydrolase</keyword>
<evidence type="ECO:0000256" key="6">
    <source>
        <dbReference type="ARBA" id="ARBA00022842"/>
    </source>
</evidence>
<comment type="cofactor">
    <cofactor evidence="1">
        <name>Mn(2+)</name>
        <dbReference type="ChEBI" id="CHEBI:29035"/>
    </cofactor>
</comment>
<dbReference type="EMBL" id="CXPG01000014">
    <property type="protein sequence ID" value="CTQ32530.1"/>
    <property type="molecule type" value="Genomic_DNA"/>
</dbReference>
<name>A0A0M6XMX1_9RHOB</name>
<evidence type="ECO:0000256" key="1">
    <source>
        <dbReference type="ARBA" id="ARBA00001936"/>
    </source>
</evidence>
<dbReference type="InterPro" id="IPR015797">
    <property type="entry name" value="NUDIX_hydrolase-like_dom_sf"/>
</dbReference>
<accession>A0A0M6XMX1</accession>
<evidence type="ECO:0000256" key="3">
    <source>
        <dbReference type="ARBA" id="ARBA00006506"/>
    </source>
</evidence>
<dbReference type="GO" id="GO:0009132">
    <property type="term" value="P:nucleoside diphosphate metabolic process"/>
    <property type="evidence" value="ECO:0007669"/>
    <property type="project" value="InterPro"/>
</dbReference>
<evidence type="ECO:0000256" key="2">
    <source>
        <dbReference type="ARBA" id="ARBA00001946"/>
    </source>
</evidence>
<dbReference type="PANTHER" id="PTHR12992">
    <property type="entry name" value="NUDIX HYDROLASE"/>
    <property type="match status" value="1"/>
</dbReference>
<keyword evidence="6" id="KW-0460">Magnesium</keyword>
<dbReference type="GO" id="GO:0030145">
    <property type="term" value="F:manganese ion binding"/>
    <property type="evidence" value="ECO:0007669"/>
    <property type="project" value="InterPro"/>
</dbReference>
<evidence type="ECO:0000313" key="9">
    <source>
        <dbReference type="EMBL" id="CTQ32530.1"/>
    </source>
</evidence>
<feature type="domain" description="Nudix hydrolase" evidence="8">
    <location>
        <begin position="38"/>
        <end position="171"/>
    </location>
</feature>
<keyword evidence="4" id="KW-0479">Metal-binding</keyword>
<dbReference type="STRING" id="282197.SAMN04488517_101464"/>
<dbReference type="SUPFAM" id="SSF55811">
    <property type="entry name" value="Nudix"/>
    <property type="match status" value="1"/>
</dbReference>
<evidence type="ECO:0000256" key="5">
    <source>
        <dbReference type="ARBA" id="ARBA00022801"/>
    </source>
</evidence>
<dbReference type="PROSITE" id="PS01293">
    <property type="entry name" value="NUDIX_COA"/>
    <property type="match status" value="1"/>
</dbReference>
<dbReference type="InterPro" id="IPR045121">
    <property type="entry name" value="CoAse"/>
</dbReference>
<dbReference type="AlphaFoldDB" id="A0A0M6XMX1"/>
<dbReference type="CDD" id="cd03426">
    <property type="entry name" value="NUDIX_CoAse_Nudt7"/>
    <property type="match status" value="1"/>
</dbReference>
<dbReference type="NCBIfam" id="NF007980">
    <property type="entry name" value="PRK10707.1"/>
    <property type="match status" value="1"/>
</dbReference>
<comment type="similarity">
    <text evidence="3">Belongs to the Nudix hydrolase family. PCD1 subfamily.</text>
</comment>
<dbReference type="Proteomes" id="UP000048908">
    <property type="component" value="Unassembled WGS sequence"/>
</dbReference>
<gene>
    <name evidence="9" type="ORF">JAN5088_01301</name>
</gene>
<dbReference type="OrthoDB" id="9802805at2"/>
<dbReference type="Pfam" id="PF00293">
    <property type="entry name" value="NUDIX"/>
    <property type="match status" value="1"/>
</dbReference>